<dbReference type="PaxDb" id="39947-A0A0P0Y5L8"/>
<dbReference type="InParanoid" id="A0A0P0Y5L8"/>
<evidence type="ECO:0000313" key="2">
    <source>
        <dbReference type="EMBL" id="BAT15271.1"/>
    </source>
</evidence>
<dbReference type="AlphaFoldDB" id="A0A0P0Y5L8"/>
<reference evidence="3" key="1">
    <citation type="journal article" date="2005" name="Nature">
        <title>The map-based sequence of the rice genome.</title>
        <authorList>
            <consortium name="International rice genome sequencing project (IRGSP)"/>
            <person name="Matsumoto T."/>
            <person name="Wu J."/>
            <person name="Kanamori H."/>
            <person name="Katayose Y."/>
            <person name="Fujisawa M."/>
            <person name="Namiki N."/>
            <person name="Mizuno H."/>
            <person name="Yamamoto K."/>
            <person name="Antonio B.A."/>
            <person name="Baba T."/>
            <person name="Sakata K."/>
            <person name="Nagamura Y."/>
            <person name="Aoki H."/>
            <person name="Arikawa K."/>
            <person name="Arita K."/>
            <person name="Bito T."/>
            <person name="Chiden Y."/>
            <person name="Fujitsuka N."/>
            <person name="Fukunaka R."/>
            <person name="Hamada M."/>
            <person name="Harada C."/>
            <person name="Hayashi A."/>
            <person name="Hijishita S."/>
            <person name="Honda M."/>
            <person name="Hosokawa S."/>
            <person name="Ichikawa Y."/>
            <person name="Idonuma A."/>
            <person name="Iijima M."/>
            <person name="Ikeda M."/>
            <person name="Ikeno M."/>
            <person name="Ito K."/>
            <person name="Ito S."/>
            <person name="Ito T."/>
            <person name="Ito Y."/>
            <person name="Ito Y."/>
            <person name="Iwabuchi A."/>
            <person name="Kamiya K."/>
            <person name="Karasawa W."/>
            <person name="Kurita K."/>
            <person name="Katagiri S."/>
            <person name="Kikuta A."/>
            <person name="Kobayashi H."/>
            <person name="Kobayashi N."/>
            <person name="Machita K."/>
            <person name="Maehara T."/>
            <person name="Masukawa M."/>
            <person name="Mizubayashi T."/>
            <person name="Mukai Y."/>
            <person name="Nagasaki H."/>
            <person name="Nagata Y."/>
            <person name="Naito S."/>
            <person name="Nakashima M."/>
            <person name="Nakama Y."/>
            <person name="Nakamichi Y."/>
            <person name="Nakamura M."/>
            <person name="Meguro A."/>
            <person name="Negishi M."/>
            <person name="Ohta I."/>
            <person name="Ohta T."/>
            <person name="Okamoto M."/>
            <person name="Ono N."/>
            <person name="Saji S."/>
            <person name="Sakaguchi M."/>
            <person name="Sakai K."/>
            <person name="Shibata M."/>
            <person name="Shimokawa T."/>
            <person name="Song J."/>
            <person name="Takazaki Y."/>
            <person name="Terasawa K."/>
            <person name="Tsugane M."/>
            <person name="Tsuji K."/>
            <person name="Ueda S."/>
            <person name="Waki K."/>
            <person name="Yamagata H."/>
            <person name="Yamamoto M."/>
            <person name="Yamamoto S."/>
            <person name="Yamane H."/>
            <person name="Yoshiki S."/>
            <person name="Yoshihara R."/>
            <person name="Yukawa K."/>
            <person name="Zhong H."/>
            <person name="Yano M."/>
            <person name="Yuan Q."/>
            <person name="Ouyang S."/>
            <person name="Liu J."/>
            <person name="Jones K.M."/>
            <person name="Gansberger K."/>
            <person name="Moffat K."/>
            <person name="Hill J."/>
            <person name="Bera J."/>
            <person name="Fadrosh D."/>
            <person name="Jin S."/>
            <person name="Johri S."/>
            <person name="Kim M."/>
            <person name="Overton L."/>
            <person name="Reardon M."/>
            <person name="Tsitrin T."/>
            <person name="Vuong H."/>
            <person name="Weaver B."/>
            <person name="Ciecko A."/>
            <person name="Tallon L."/>
            <person name="Jackson J."/>
            <person name="Pai G."/>
            <person name="Aken S.V."/>
            <person name="Utterback T."/>
            <person name="Reidmuller S."/>
            <person name="Feldblyum T."/>
            <person name="Hsiao J."/>
            <person name="Zismann V."/>
            <person name="Iobst S."/>
            <person name="de Vazeille A.R."/>
            <person name="Buell C.R."/>
            <person name="Ying K."/>
            <person name="Li Y."/>
            <person name="Lu T."/>
            <person name="Huang Y."/>
            <person name="Zhao Q."/>
            <person name="Feng Q."/>
            <person name="Zhang L."/>
            <person name="Zhu J."/>
            <person name="Weng Q."/>
            <person name="Mu J."/>
            <person name="Lu Y."/>
            <person name="Fan D."/>
            <person name="Liu Y."/>
            <person name="Guan J."/>
            <person name="Zhang Y."/>
            <person name="Yu S."/>
            <person name="Liu X."/>
            <person name="Zhang Y."/>
            <person name="Hong G."/>
            <person name="Han B."/>
            <person name="Choisne N."/>
            <person name="Demange N."/>
            <person name="Orjeda G."/>
            <person name="Samain S."/>
            <person name="Cattolico L."/>
            <person name="Pelletier E."/>
            <person name="Couloux A."/>
            <person name="Segurens B."/>
            <person name="Wincker P."/>
            <person name="D'Hont A."/>
            <person name="Scarpelli C."/>
            <person name="Weissenbach J."/>
            <person name="Salanoubat M."/>
            <person name="Quetier F."/>
            <person name="Yu Y."/>
            <person name="Kim H.R."/>
            <person name="Rambo T."/>
            <person name="Currie J."/>
            <person name="Collura K."/>
            <person name="Luo M."/>
            <person name="Yang T."/>
            <person name="Ammiraju J.S.S."/>
            <person name="Engler F."/>
            <person name="Soderlund C."/>
            <person name="Wing R.A."/>
            <person name="Palmer L.E."/>
            <person name="de la Bastide M."/>
            <person name="Spiegel L."/>
            <person name="Nascimento L."/>
            <person name="Zutavern T."/>
            <person name="O'Shaughnessy A."/>
            <person name="Dike S."/>
            <person name="Dedhia N."/>
            <person name="Preston R."/>
            <person name="Balija V."/>
            <person name="McCombie W.R."/>
            <person name="Chow T."/>
            <person name="Chen H."/>
            <person name="Chung M."/>
            <person name="Chen C."/>
            <person name="Shaw J."/>
            <person name="Wu H."/>
            <person name="Hsiao K."/>
            <person name="Chao Y."/>
            <person name="Chu M."/>
            <person name="Cheng C."/>
            <person name="Hour A."/>
            <person name="Lee P."/>
            <person name="Lin S."/>
            <person name="Lin Y."/>
            <person name="Liou J."/>
            <person name="Liu S."/>
            <person name="Hsing Y."/>
            <person name="Raghuvanshi S."/>
            <person name="Mohanty A."/>
            <person name="Bharti A.K."/>
            <person name="Gaur A."/>
            <person name="Gupta V."/>
            <person name="Kumar D."/>
            <person name="Ravi V."/>
            <person name="Vij S."/>
            <person name="Kapur A."/>
            <person name="Khurana P."/>
            <person name="Khurana P."/>
            <person name="Khurana J.P."/>
            <person name="Tyagi A.K."/>
            <person name="Gaikwad K."/>
            <person name="Singh A."/>
            <person name="Dalal V."/>
            <person name="Srivastava S."/>
            <person name="Dixit A."/>
            <person name="Pal A.K."/>
            <person name="Ghazi I.A."/>
            <person name="Yadav M."/>
            <person name="Pandit A."/>
            <person name="Bhargava A."/>
            <person name="Sureshbabu K."/>
            <person name="Batra K."/>
            <person name="Sharma T.R."/>
            <person name="Mohapatra T."/>
            <person name="Singh N.K."/>
            <person name="Messing J."/>
            <person name="Nelson A.B."/>
            <person name="Fuks G."/>
            <person name="Kavchok S."/>
            <person name="Keizer G."/>
            <person name="Linton E."/>
            <person name="Llaca V."/>
            <person name="Song R."/>
            <person name="Tanyolac B."/>
            <person name="Young S."/>
            <person name="Ho-Il K."/>
            <person name="Hahn J.H."/>
            <person name="Sangsakoo G."/>
            <person name="Vanavichit A."/>
            <person name="de Mattos Luiz.A.T."/>
            <person name="Zimmer P.D."/>
            <person name="Malone G."/>
            <person name="Dellagostin O."/>
            <person name="de Oliveira A.C."/>
            <person name="Bevan M."/>
            <person name="Bancroft I."/>
            <person name="Minx P."/>
            <person name="Cordum H."/>
            <person name="Wilson R."/>
            <person name="Cheng Z."/>
            <person name="Jin W."/>
            <person name="Jiang J."/>
            <person name="Leong S.A."/>
            <person name="Iwama H."/>
            <person name="Gojobori T."/>
            <person name="Itoh T."/>
            <person name="Niimura Y."/>
            <person name="Fujii Y."/>
            <person name="Habara T."/>
            <person name="Sakai H."/>
            <person name="Sato Y."/>
            <person name="Wilson G."/>
            <person name="Kumar K."/>
            <person name="McCouch S."/>
            <person name="Juretic N."/>
            <person name="Hoen D."/>
            <person name="Wright S."/>
            <person name="Bruskiewich R."/>
            <person name="Bureau T."/>
            <person name="Miyao A."/>
            <person name="Hirochika H."/>
            <person name="Nishikawa T."/>
            <person name="Kadowaki K."/>
            <person name="Sugiura M."/>
            <person name="Burr B."/>
            <person name="Sasaki T."/>
        </authorList>
    </citation>
    <scope>NUCLEOTIDE SEQUENCE [LARGE SCALE GENOMIC DNA]</scope>
    <source>
        <strain evidence="3">cv. Nipponbare</strain>
    </source>
</reference>
<proteinExistence type="predicted"/>
<feature type="compositionally biased region" description="Basic and acidic residues" evidence="1">
    <location>
        <begin position="16"/>
        <end position="26"/>
    </location>
</feature>
<reference evidence="2 3" key="2">
    <citation type="journal article" date="2013" name="Plant Cell Physiol.">
        <title>Rice Annotation Project Database (RAP-DB): an integrative and interactive database for rice genomics.</title>
        <authorList>
            <person name="Sakai H."/>
            <person name="Lee S.S."/>
            <person name="Tanaka T."/>
            <person name="Numa H."/>
            <person name="Kim J."/>
            <person name="Kawahara Y."/>
            <person name="Wakimoto H."/>
            <person name="Yang C.C."/>
            <person name="Iwamoto M."/>
            <person name="Abe T."/>
            <person name="Yamada Y."/>
            <person name="Muto A."/>
            <person name="Inokuchi H."/>
            <person name="Ikemura T."/>
            <person name="Matsumoto T."/>
            <person name="Sasaki T."/>
            <person name="Itoh T."/>
        </authorList>
    </citation>
    <scope>NUCLEOTIDE SEQUENCE [LARGE SCALE GENOMIC DNA]</scope>
    <source>
        <strain evidence="3">cv. Nipponbare</strain>
    </source>
</reference>
<sequence>MQPSATPSASRRGRHVSGDHDHRDRSRCYRNAPPPCLLPPCHSSRCCRCHRGHSSRGGRRHSHSHRQTPQTPPPSPHGSRPFLHVAAPCRLTTAATSAAVTLSLGRGGGSSHLLHPAPHHHGLPLQFWLAVTMENGYYFLEVLLDERYLLLCTLGQLAAVTTH</sequence>
<dbReference type="Gramene" id="Os11t0685300-01">
    <property type="protein sequence ID" value="Os11t0685300-01"/>
    <property type="gene ID" value="Os11g0685300"/>
</dbReference>
<reference evidence="2 3" key="3">
    <citation type="journal article" date="2013" name="Rice">
        <title>Improvement of the Oryza sativa Nipponbare reference genome using next generation sequence and optical map data.</title>
        <authorList>
            <person name="Kawahara Y."/>
            <person name="de la Bastide M."/>
            <person name="Hamilton J.P."/>
            <person name="Kanamori H."/>
            <person name="McCombie W.R."/>
            <person name="Ouyang S."/>
            <person name="Schwartz D.C."/>
            <person name="Tanaka T."/>
            <person name="Wu J."/>
            <person name="Zhou S."/>
            <person name="Childs K.L."/>
            <person name="Davidson R.M."/>
            <person name="Lin H."/>
            <person name="Quesada-Ocampo L."/>
            <person name="Vaillancourt B."/>
            <person name="Sakai H."/>
            <person name="Lee S.S."/>
            <person name="Kim J."/>
            <person name="Numa H."/>
            <person name="Itoh T."/>
            <person name="Buell C.R."/>
            <person name="Matsumoto T."/>
        </authorList>
    </citation>
    <scope>NUCLEOTIDE SEQUENCE [LARGE SCALE GENOMIC DNA]</scope>
    <source>
        <strain evidence="3">cv. Nipponbare</strain>
    </source>
</reference>
<evidence type="ECO:0000256" key="1">
    <source>
        <dbReference type="SAM" id="MobiDB-lite"/>
    </source>
</evidence>
<dbReference type="Proteomes" id="UP000059680">
    <property type="component" value="Chromosome 11"/>
</dbReference>
<feature type="region of interest" description="Disordered" evidence="1">
    <location>
        <begin position="52"/>
        <end position="81"/>
    </location>
</feature>
<feature type="region of interest" description="Disordered" evidence="1">
    <location>
        <begin position="1"/>
        <end position="26"/>
    </location>
</feature>
<gene>
    <name evidence="2" type="ordered locus">Os11g0685300</name>
    <name evidence="2" type="ORF">OSNPB_110685300</name>
</gene>
<organism evidence="2 3">
    <name type="scientific">Oryza sativa subsp. japonica</name>
    <name type="common">Rice</name>
    <dbReference type="NCBI Taxonomy" id="39947"/>
    <lineage>
        <taxon>Eukaryota</taxon>
        <taxon>Viridiplantae</taxon>
        <taxon>Streptophyta</taxon>
        <taxon>Embryophyta</taxon>
        <taxon>Tracheophyta</taxon>
        <taxon>Spermatophyta</taxon>
        <taxon>Magnoliopsida</taxon>
        <taxon>Liliopsida</taxon>
        <taxon>Poales</taxon>
        <taxon>Poaceae</taxon>
        <taxon>BOP clade</taxon>
        <taxon>Oryzoideae</taxon>
        <taxon>Oryzeae</taxon>
        <taxon>Oryzinae</taxon>
        <taxon>Oryza</taxon>
        <taxon>Oryza sativa</taxon>
    </lineage>
</organism>
<evidence type="ECO:0000313" key="3">
    <source>
        <dbReference type="Proteomes" id="UP000059680"/>
    </source>
</evidence>
<name>A0A0P0Y5L8_ORYSJ</name>
<dbReference type="EMBL" id="AP014967">
    <property type="protein sequence ID" value="BAT15271.1"/>
    <property type="molecule type" value="Genomic_DNA"/>
</dbReference>
<feature type="compositionally biased region" description="Basic residues" evidence="1">
    <location>
        <begin position="52"/>
        <end position="66"/>
    </location>
</feature>
<keyword evidence="3" id="KW-1185">Reference proteome</keyword>
<accession>A0A0P0Y5L8</accession>
<protein>
    <submittedName>
        <fullName evidence="2">Os11g0685300 protein</fullName>
    </submittedName>
</protein>